<evidence type="ECO:0000256" key="7">
    <source>
        <dbReference type="ARBA" id="ARBA00022989"/>
    </source>
</evidence>
<evidence type="ECO:0000256" key="1">
    <source>
        <dbReference type="ARBA" id="ARBA00004651"/>
    </source>
</evidence>
<dbReference type="EMBL" id="CP035282">
    <property type="protein sequence ID" value="QAT61341.1"/>
    <property type="molecule type" value="Genomic_DNA"/>
</dbReference>
<dbReference type="PANTHER" id="PTHR43394:SF1">
    <property type="entry name" value="ATP-BINDING CASSETTE SUB-FAMILY B MEMBER 10, MITOCHONDRIAL"/>
    <property type="match status" value="1"/>
</dbReference>
<sequence>MKKAIQNNLYMLRFMWKYCKSNVILRLLSTLTAPVQPFIFIITMKLAIDGISEKRDLKYLLTIILTAFLVGAVSAIFNSWVNSSSTKAQPKISKGIQDELLKKSLTLDFACYDDAEYYDKYVRAMQEAESRAIEVLDSLVEILSSIVALLMIVSLIIALNPIVILICVAVLGINIFLNAKRNKIVFKRDMEITRPQREGAYYKKMFYEPQYAQELRLGKLGRLMNKKFISSMDRVLTVVEKYCGRFVFFDSAFSIVGFGLMSSVMAFASWQITKGNLSIGDFAALLNGAQQLLERLFALFGQFPRLFQNSMYIENLRKILDYSPVIASDNGGIEIDRLQNNIKINGISFTYPGKDKPVLKNINMEIRHGSKTAIVGYNGVGKSTLVKLLLRFYDPDKGNIKIDNIDYRETNVDSLRNKFGVLFQNYKCYALTVAENVLLDDYMDKSVEEKVVSSLKYSGIYEKIAGLEKGINTNLSREFDSDGMPLSGGEEQKIAIARAFVEDKDILILDEPSSALDPLAEYDINQKIMSLADNKTVIFISHRLSTVRMADMIYMMDNGKIIESGTHDELMKRGGKYCEMFTKQAEKYMLEF</sequence>
<dbReference type="GO" id="GO:0005524">
    <property type="term" value="F:ATP binding"/>
    <property type="evidence" value="ECO:0007669"/>
    <property type="project" value="UniProtKB-KW"/>
</dbReference>
<protein>
    <submittedName>
        <fullName evidence="12">ABC transporter ATP-binding protein</fullName>
    </submittedName>
</protein>
<comment type="subcellular location">
    <subcellularLocation>
        <location evidence="1">Cell membrane</location>
        <topology evidence="1">Multi-pass membrane protein</topology>
    </subcellularLocation>
</comment>
<dbReference type="InterPro" id="IPR039421">
    <property type="entry name" value="Type_1_exporter"/>
</dbReference>
<dbReference type="InterPro" id="IPR011527">
    <property type="entry name" value="ABC1_TM_dom"/>
</dbReference>
<dbReference type="Gene3D" id="1.20.1560.10">
    <property type="entry name" value="ABC transporter type 1, transmembrane domain"/>
    <property type="match status" value="1"/>
</dbReference>
<dbReference type="SUPFAM" id="SSF52540">
    <property type="entry name" value="P-loop containing nucleoside triphosphate hydrolases"/>
    <property type="match status" value="1"/>
</dbReference>
<dbReference type="InterPro" id="IPR036640">
    <property type="entry name" value="ABC1_TM_sf"/>
</dbReference>
<feature type="transmembrane region" description="Helical" evidence="9">
    <location>
        <begin position="59"/>
        <end position="81"/>
    </location>
</feature>
<dbReference type="RefSeq" id="WP_128752311.1">
    <property type="nucleotide sequence ID" value="NZ_CP035282.1"/>
</dbReference>
<evidence type="ECO:0000256" key="3">
    <source>
        <dbReference type="ARBA" id="ARBA00022475"/>
    </source>
</evidence>
<keyword evidence="3" id="KW-1003">Cell membrane</keyword>
<evidence type="ECO:0000256" key="4">
    <source>
        <dbReference type="ARBA" id="ARBA00022692"/>
    </source>
</evidence>
<dbReference type="SMART" id="SM00382">
    <property type="entry name" value="AAA"/>
    <property type="match status" value="1"/>
</dbReference>
<keyword evidence="6 12" id="KW-0067">ATP-binding</keyword>
<evidence type="ECO:0000259" key="10">
    <source>
        <dbReference type="PROSITE" id="PS50893"/>
    </source>
</evidence>
<dbReference type="SUPFAM" id="SSF90123">
    <property type="entry name" value="ABC transporter transmembrane region"/>
    <property type="match status" value="1"/>
</dbReference>
<keyword evidence="4 9" id="KW-0812">Transmembrane</keyword>
<keyword evidence="5" id="KW-0547">Nucleotide-binding</keyword>
<feature type="domain" description="ABC transporter" evidence="10">
    <location>
        <begin position="342"/>
        <end position="583"/>
    </location>
</feature>
<dbReference type="FunFam" id="3.40.50.300:FF:000221">
    <property type="entry name" value="Multidrug ABC transporter ATP-binding protein"/>
    <property type="match status" value="1"/>
</dbReference>
<feature type="domain" description="ABC transmembrane type-1" evidence="11">
    <location>
        <begin position="23"/>
        <end position="308"/>
    </location>
</feature>
<evidence type="ECO:0000256" key="2">
    <source>
        <dbReference type="ARBA" id="ARBA00022448"/>
    </source>
</evidence>
<organism evidence="12 13">
    <name type="scientific">Acidilutibacter cellobiosedens</name>
    <dbReference type="NCBI Taxonomy" id="2507161"/>
    <lineage>
        <taxon>Bacteria</taxon>
        <taxon>Bacillati</taxon>
        <taxon>Bacillota</taxon>
        <taxon>Tissierellia</taxon>
        <taxon>Tissierellales</taxon>
        <taxon>Acidilutibacteraceae</taxon>
        <taxon>Acidilutibacter</taxon>
    </lineage>
</organism>
<evidence type="ECO:0000256" key="5">
    <source>
        <dbReference type="ARBA" id="ARBA00022741"/>
    </source>
</evidence>
<feature type="transmembrane region" description="Helical" evidence="9">
    <location>
        <begin position="23"/>
        <end position="47"/>
    </location>
</feature>
<dbReference type="GO" id="GO:0016887">
    <property type="term" value="F:ATP hydrolysis activity"/>
    <property type="evidence" value="ECO:0007669"/>
    <property type="project" value="InterPro"/>
</dbReference>
<dbReference type="PROSITE" id="PS50929">
    <property type="entry name" value="ABC_TM1F"/>
    <property type="match status" value="1"/>
</dbReference>
<accession>A0A410QBH0</accession>
<evidence type="ECO:0000259" key="11">
    <source>
        <dbReference type="PROSITE" id="PS50929"/>
    </source>
</evidence>
<evidence type="ECO:0000256" key="8">
    <source>
        <dbReference type="ARBA" id="ARBA00023136"/>
    </source>
</evidence>
<evidence type="ECO:0000313" key="13">
    <source>
        <dbReference type="Proteomes" id="UP000287969"/>
    </source>
</evidence>
<proteinExistence type="predicted"/>
<evidence type="ECO:0000313" key="12">
    <source>
        <dbReference type="EMBL" id="QAT61341.1"/>
    </source>
</evidence>
<dbReference type="Gene3D" id="3.40.50.300">
    <property type="entry name" value="P-loop containing nucleotide triphosphate hydrolases"/>
    <property type="match status" value="1"/>
</dbReference>
<dbReference type="KEGG" id="spoa:EQM13_06920"/>
<dbReference type="InterPro" id="IPR027417">
    <property type="entry name" value="P-loop_NTPase"/>
</dbReference>
<dbReference type="GO" id="GO:0005886">
    <property type="term" value="C:plasma membrane"/>
    <property type="evidence" value="ECO:0007669"/>
    <property type="project" value="UniProtKB-SubCell"/>
</dbReference>
<dbReference type="InterPro" id="IPR003593">
    <property type="entry name" value="AAA+_ATPase"/>
</dbReference>
<dbReference type="Proteomes" id="UP000287969">
    <property type="component" value="Chromosome"/>
</dbReference>
<reference evidence="13" key="1">
    <citation type="submission" date="2019-01" db="EMBL/GenBank/DDBJ databases">
        <title>Draft genomes of a novel of Sporanaerobacter strains.</title>
        <authorList>
            <person name="Ma S."/>
        </authorList>
    </citation>
    <scope>NUCLEOTIDE SEQUENCE [LARGE SCALE GENOMIC DNA]</scope>
    <source>
        <strain evidence="13">NJN-17</strain>
    </source>
</reference>
<keyword evidence="13" id="KW-1185">Reference proteome</keyword>
<evidence type="ECO:0000256" key="9">
    <source>
        <dbReference type="SAM" id="Phobius"/>
    </source>
</evidence>
<keyword evidence="2" id="KW-0813">Transport</keyword>
<gene>
    <name evidence="12" type="ORF">EQM13_06920</name>
</gene>
<dbReference type="PANTHER" id="PTHR43394">
    <property type="entry name" value="ATP-DEPENDENT PERMEASE MDL1, MITOCHONDRIAL"/>
    <property type="match status" value="1"/>
</dbReference>
<dbReference type="InterPro" id="IPR003439">
    <property type="entry name" value="ABC_transporter-like_ATP-bd"/>
</dbReference>
<feature type="transmembrane region" description="Helical" evidence="9">
    <location>
        <begin position="146"/>
        <end position="177"/>
    </location>
</feature>
<name>A0A410QBH0_9FIRM</name>
<dbReference type="OrthoDB" id="1699242at2"/>
<dbReference type="Pfam" id="PF00005">
    <property type="entry name" value="ABC_tran"/>
    <property type="match status" value="1"/>
</dbReference>
<dbReference type="AlphaFoldDB" id="A0A410QBH0"/>
<dbReference type="GO" id="GO:0015421">
    <property type="term" value="F:ABC-type oligopeptide transporter activity"/>
    <property type="evidence" value="ECO:0007669"/>
    <property type="project" value="TreeGrafter"/>
</dbReference>
<keyword evidence="8 9" id="KW-0472">Membrane</keyword>
<feature type="transmembrane region" description="Helical" evidence="9">
    <location>
        <begin position="246"/>
        <end position="270"/>
    </location>
</feature>
<keyword evidence="7 9" id="KW-1133">Transmembrane helix</keyword>
<evidence type="ECO:0000256" key="6">
    <source>
        <dbReference type="ARBA" id="ARBA00022840"/>
    </source>
</evidence>
<dbReference type="PROSITE" id="PS50893">
    <property type="entry name" value="ABC_TRANSPORTER_2"/>
    <property type="match status" value="1"/>
</dbReference>